<dbReference type="GO" id="GO:0009099">
    <property type="term" value="P:L-valine biosynthetic process"/>
    <property type="evidence" value="ECO:0007669"/>
    <property type="project" value="TreeGrafter"/>
</dbReference>
<feature type="domain" description="Thiamine pyrophosphate enzyme central" evidence="3">
    <location>
        <begin position="208"/>
        <end position="344"/>
    </location>
</feature>
<accession>A0A941GWW5</accession>
<evidence type="ECO:0000313" key="5">
    <source>
        <dbReference type="EMBL" id="MBR8829368.1"/>
    </source>
</evidence>
<dbReference type="AlphaFoldDB" id="A0A941GWW5"/>
<evidence type="ECO:0000313" key="6">
    <source>
        <dbReference type="Proteomes" id="UP000767446"/>
    </source>
</evidence>
<dbReference type="Gene3D" id="3.40.50.970">
    <property type="match status" value="1"/>
</dbReference>
<dbReference type="GO" id="GO:0000287">
    <property type="term" value="F:magnesium ion binding"/>
    <property type="evidence" value="ECO:0007669"/>
    <property type="project" value="InterPro"/>
</dbReference>
<evidence type="ECO:0000256" key="1">
    <source>
        <dbReference type="ARBA" id="ARBA00007812"/>
    </source>
</evidence>
<gene>
    <name evidence="5" type="ORF">DSM107014_15965</name>
</gene>
<dbReference type="InterPro" id="IPR012000">
    <property type="entry name" value="Thiamin_PyroP_enz_cen_dom"/>
</dbReference>
<sequence length="388" mass="42446">MLTVVILCLNMRKLIVTLSGADFVIKYLAAYQVKYAFFVPGYLIDPLLESLTNSDAIAPIICNSELGSGYIADGYARASKNIGLCLSTGGPGASNLITAAFNAKEDESAVFFITGNVPNNLRNIGGFQDVDALQIFQHNVSYSTEINDPEKLNAELNNAFVSLQYSTPVHLSIPLDIQNHIYKSPPVIPQIESCLSQEELTIIDSTAAKINEVLSQNTKICLLAGQRLRNSSSILLQFAEKFNIPIATTAAAKGIFPETHPLSLGTFSINGHLRAKQTLLSKDIEVLLLVGLDFNQQESLQWEADLCAPQRQIIRIDHHPAKCLSQVKINLDLVVANCSLVLRKIIEQNSNKPHPNPPLSKGREPYIPSISPPRARGAGLFHFTFAVE</sequence>
<dbReference type="Gene3D" id="3.40.50.1220">
    <property type="entry name" value="TPP-binding domain"/>
    <property type="match status" value="1"/>
</dbReference>
<name>A0A941GWW5_9CHRO</name>
<comment type="caution">
    <text evidence="5">The sequence shown here is derived from an EMBL/GenBank/DDBJ whole genome shotgun (WGS) entry which is preliminary data.</text>
</comment>
<evidence type="ECO:0000256" key="2">
    <source>
        <dbReference type="SAM" id="MobiDB-lite"/>
    </source>
</evidence>
<dbReference type="CDD" id="cd07035">
    <property type="entry name" value="TPP_PYR_POX_like"/>
    <property type="match status" value="1"/>
</dbReference>
<dbReference type="PANTHER" id="PTHR18968">
    <property type="entry name" value="THIAMINE PYROPHOSPHATE ENZYMES"/>
    <property type="match status" value="1"/>
</dbReference>
<comment type="similarity">
    <text evidence="1">Belongs to the TPP enzyme family.</text>
</comment>
<dbReference type="Pfam" id="PF00205">
    <property type="entry name" value="TPP_enzyme_M"/>
    <property type="match status" value="1"/>
</dbReference>
<dbReference type="SUPFAM" id="SSF52467">
    <property type="entry name" value="DHS-like NAD/FAD-binding domain"/>
    <property type="match status" value="1"/>
</dbReference>
<feature type="region of interest" description="Disordered" evidence="2">
    <location>
        <begin position="349"/>
        <end position="368"/>
    </location>
</feature>
<dbReference type="SUPFAM" id="SSF52518">
    <property type="entry name" value="Thiamin diphosphate-binding fold (THDP-binding)"/>
    <property type="match status" value="1"/>
</dbReference>
<dbReference type="Proteomes" id="UP000767446">
    <property type="component" value="Unassembled WGS sequence"/>
</dbReference>
<evidence type="ECO:0000259" key="4">
    <source>
        <dbReference type="Pfam" id="PF02776"/>
    </source>
</evidence>
<proteinExistence type="inferred from homology"/>
<feature type="domain" description="Thiamine pyrophosphate enzyme N-terminal TPP-binding" evidence="4">
    <location>
        <begin position="19"/>
        <end position="134"/>
    </location>
</feature>
<dbReference type="InterPro" id="IPR045229">
    <property type="entry name" value="TPP_enz"/>
</dbReference>
<protein>
    <submittedName>
        <fullName evidence="5">Thiamine pyrophosphate-binding protein</fullName>
    </submittedName>
</protein>
<dbReference type="GO" id="GO:0003984">
    <property type="term" value="F:acetolactate synthase activity"/>
    <property type="evidence" value="ECO:0007669"/>
    <property type="project" value="TreeGrafter"/>
</dbReference>
<evidence type="ECO:0000259" key="3">
    <source>
        <dbReference type="Pfam" id="PF00205"/>
    </source>
</evidence>
<dbReference type="InterPro" id="IPR012001">
    <property type="entry name" value="Thiamin_PyroP_enz_TPP-bd_dom"/>
</dbReference>
<dbReference type="InterPro" id="IPR029035">
    <property type="entry name" value="DHS-like_NAD/FAD-binding_dom"/>
</dbReference>
<dbReference type="PANTHER" id="PTHR18968:SF13">
    <property type="entry name" value="ACETOLACTATE SYNTHASE CATALYTIC SUBUNIT, MITOCHONDRIAL"/>
    <property type="match status" value="1"/>
</dbReference>
<dbReference type="EMBL" id="JADQBC010000128">
    <property type="protein sequence ID" value="MBR8829368.1"/>
    <property type="molecule type" value="Genomic_DNA"/>
</dbReference>
<dbReference type="GO" id="GO:0005948">
    <property type="term" value="C:acetolactate synthase complex"/>
    <property type="evidence" value="ECO:0007669"/>
    <property type="project" value="TreeGrafter"/>
</dbReference>
<dbReference type="GO" id="GO:0030976">
    <property type="term" value="F:thiamine pyrophosphate binding"/>
    <property type="evidence" value="ECO:0007669"/>
    <property type="project" value="InterPro"/>
</dbReference>
<dbReference type="GO" id="GO:0050660">
    <property type="term" value="F:flavin adenine dinucleotide binding"/>
    <property type="evidence" value="ECO:0007669"/>
    <property type="project" value="TreeGrafter"/>
</dbReference>
<dbReference type="Pfam" id="PF02776">
    <property type="entry name" value="TPP_enzyme_N"/>
    <property type="match status" value="1"/>
</dbReference>
<organism evidence="5 6">
    <name type="scientific">Gomphosphaeria aponina SAG 52.96 = DSM 107014</name>
    <dbReference type="NCBI Taxonomy" id="1521640"/>
    <lineage>
        <taxon>Bacteria</taxon>
        <taxon>Bacillati</taxon>
        <taxon>Cyanobacteriota</taxon>
        <taxon>Cyanophyceae</taxon>
        <taxon>Oscillatoriophycideae</taxon>
        <taxon>Chroococcales</taxon>
        <taxon>Gomphosphaeriaceae</taxon>
        <taxon>Gomphosphaeria</taxon>
    </lineage>
</organism>
<dbReference type="GO" id="GO:0009097">
    <property type="term" value="P:isoleucine biosynthetic process"/>
    <property type="evidence" value="ECO:0007669"/>
    <property type="project" value="TreeGrafter"/>
</dbReference>
<dbReference type="InterPro" id="IPR029061">
    <property type="entry name" value="THDP-binding"/>
</dbReference>
<reference evidence="5" key="1">
    <citation type="submission" date="2021-02" db="EMBL/GenBank/DDBJ databases">
        <title>Metagenome analyses of Stigonema ocellatum DSM 106950, Chlorogloea purpurea SAG 13.99 and Gomphosphaeria aponina DSM 107014.</title>
        <authorList>
            <person name="Marter P."/>
            <person name="Huang S."/>
        </authorList>
    </citation>
    <scope>NUCLEOTIDE SEQUENCE</scope>
    <source>
        <strain evidence="5">JP213</strain>
    </source>
</reference>